<evidence type="ECO:0000313" key="5">
    <source>
        <dbReference type="EMBL" id="RSH92493.1"/>
    </source>
</evidence>
<dbReference type="SMART" id="SM01130">
    <property type="entry name" value="DHDPS"/>
    <property type="match status" value="1"/>
</dbReference>
<comment type="similarity">
    <text evidence="2">Belongs to the DapA family.</text>
</comment>
<dbReference type="PANTHER" id="PTHR12128">
    <property type="entry name" value="DIHYDRODIPICOLINATE SYNTHASE"/>
    <property type="match status" value="1"/>
</dbReference>
<dbReference type="PANTHER" id="PTHR12128:SF66">
    <property type="entry name" value="4-HYDROXY-2-OXOGLUTARATE ALDOLASE, MITOCHONDRIAL"/>
    <property type="match status" value="1"/>
</dbReference>
<evidence type="ECO:0000256" key="4">
    <source>
        <dbReference type="PIRSR" id="PIRSR001365-2"/>
    </source>
</evidence>
<evidence type="ECO:0000256" key="3">
    <source>
        <dbReference type="PIRSR" id="PIRSR001365-1"/>
    </source>
</evidence>
<gene>
    <name evidence="5" type="ORF">EHS25_008909</name>
</gene>
<dbReference type="InterPro" id="IPR002220">
    <property type="entry name" value="DapA-like"/>
</dbReference>
<proteinExistence type="inferred from homology"/>
<organism evidence="5 6">
    <name type="scientific">Saitozyma podzolica</name>
    <dbReference type="NCBI Taxonomy" id="1890683"/>
    <lineage>
        <taxon>Eukaryota</taxon>
        <taxon>Fungi</taxon>
        <taxon>Dikarya</taxon>
        <taxon>Basidiomycota</taxon>
        <taxon>Agaricomycotina</taxon>
        <taxon>Tremellomycetes</taxon>
        <taxon>Tremellales</taxon>
        <taxon>Trimorphomycetaceae</taxon>
        <taxon>Saitozyma</taxon>
    </lineage>
</organism>
<dbReference type="PRINTS" id="PR00146">
    <property type="entry name" value="DHPICSNTHASE"/>
</dbReference>
<evidence type="ECO:0000256" key="1">
    <source>
        <dbReference type="ARBA" id="ARBA00023239"/>
    </source>
</evidence>
<dbReference type="EMBL" id="RSCD01000006">
    <property type="protein sequence ID" value="RSH92493.1"/>
    <property type="molecule type" value="Genomic_DNA"/>
</dbReference>
<evidence type="ECO:0000313" key="6">
    <source>
        <dbReference type="Proteomes" id="UP000279259"/>
    </source>
</evidence>
<feature type="active site" description="Proton donor/acceptor" evidence="3">
    <location>
        <position position="144"/>
    </location>
</feature>
<dbReference type="STRING" id="1890683.A0A427YN33"/>
<evidence type="ECO:0000256" key="2">
    <source>
        <dbReference type="PIRNR" id="PIRNR001365"/>
    </source>
</evidence>
<protein>
    <recommendedName>
        <fullName evidence="7">Dihydrodipicolinate synthase</fullName>
    </recommendedName>
</protein>
<dbReference type="CDD" id="cd00408">
    <property type="entry name" value="DHDPS-like"/>
    <property type="match status" value="1"/>
</dbReference>
<dbReference type="Proteomes" id="UP000279259">
    <property type="component" value="Unassembled WGS sequence"/>
</dbReference>
<feature type="binding site" evidence="4">
    <location>
        <position position="230"/>
    </location>
    <ligand>
        <name>pyruvate</name>
        <dbReference type="ChEBI" id="CHEBI:15361"/>
    </ligand>
</feature>
<comment type="caution">
    <text evidence="5">The sequence shown here is derived from an EMBL/GenBank/DDBJ whole genome shotgun (WGS) entry which is preliminary data.</text>
</comment>
<dbReference type="InterPro" id="IPR013785">
    <property type="entry name" value="Aldolase_TIM"/>
</dbReference>
<reference evidence="5 6" key="1">
    <citation type="submission" date="2018-11" db="EMBL/GenBank/DDBJ databases">
        <title>Genome sequence of Saitozyma podzolica DSM 27192.</title>
        <authorList>
            <person name="Aliyu H."/>
            <person name="Gorte O."/>
            <person name="Ochsenreither K."/>
        </authorList>
    </citation>
    <scope>NUCLEOTIDE SEQUENCE [LARGE SCALE GENOMIC DNA]</scope>
    <source>
        <strain evidence="5 6">DSM 27192</strain>
    </source>
</reference>
<keyword evidence="1 2" id="KW-0456">Lyase</keyword>
<dbReference type="PIRSF" id="PIRSF001365">
    <property type="entry name" value="DHDPS"/>
    <property type="match status" value="1"/>
</dbReference>
<dbReference type="Pfam" id="PF00701">
    <property type="entry name" value="DHDPS"/>
    <property type="match status" value="1"/>
</dbReference>
<evidence type="ECO:0008006" key="7">
    <source>
        <dbReference type="Google" id="ProtNLM"/>
    </source>
</evidence>
<sequence>MSRALRPGIYVPFPTFFDDEEELDLVSYAKHVTYTAKAGVLPVVCGSMGEAVHLSHEERASLIKTARKALDTAGLGDVPILAGIGAASTRESITLAKEAAAAGADHAILITGGYYAGALIKKPAAIKEFFVQVSNASPIPVMLYNFPGVTGGIDMTSDLVEDIAKSAPNTCGIKLTCGAVGKLTRIADLVTSPEFLARYPRKQPSAPFLVIDGFIDFLLPSMAAGASGAITGVPNFAPLSCMRLWELCQSTELNTPEVMREARDLQALISRADWAASNANIPGMKRLLQYLFGYGHLPRGPLPAMEQDEADRLLIRHPDILAVLDLEKRLRDGSQ</sequence>
<accession>A0A427YN33</accession>
<keyword evidence="6" id="KW-1185">Reference proteome</keyword>
<dbReference type="GO" id="GO:0008840">
    <property type="term" value="F:4-hydroxy-tetrahydrodipicolinate synthase activity"/>
    <property type="evidence" value="ECO:0007669"/>
    <property type="project" value="TreeGrafter"/>
</dbReference>
<name>A0A427YN33_9TREE</name>
<feature type="active site" description="Schiff-base intermediate with substrate" evidence="3">
    <location>
        <position position="174"/>
    </location>
</feature>
<dbReference type="SUPFAM" id="SSF51569">
    <property type="entry name" value="Aldolase"/>
    <property type="match status" value="1"/>
</dbReference>
<dbReference type="Gene3D" id="3.20.20.70">
    <property type="entry name" value="Aldolase class I"/>
    <property type="match status" value="1"/>
</dbReference>
<dbReference type="AlphaFoldDB" id="A0A427YN33"/>
<dbReference type="OrthoDB" id="191315at2759"/>